<name>A0AAX4J9M9_9MICR</name>
<evidence type="ECO:0000313" key="1">
    <source>
        <dbReference type="EMBL" id="WUR02646.1"/>
    </source>
</evidence>
<gene>
    <name evidence="1" type="ORF">VNE69_02168</name>
</gene>
<organism evidence="1 2">
    <name type="scientific">Vairimorpha necatrix</name>
    <dbReference type="NCBI Taxonomy" id="6039"/>
    <lineage>
        <taxon>Eukaryota</taxon>
        <taxon>Fungi</taxon>
        <taxon>Fungi incertae sedis</taxon>
        <taxon>Microsporidia</taxon>
        <taxon>Nosematidae</taxon>
        <taxon>Vairimorpha</taxon>
    </lineage>
</organism>
<sequence>MTIENTKENKKQLKELFLCYYPSLDNHKIMQLSYDILSKECNVSQTNLHNFLEAAISEYNDIPYHNATHGFNALYNGNILLKLMNKPNNERQVKFIFLACCLLHDIGHPGVICCGHEKIDLENHHAELIKKLLSKFLPEYVTEVNIKLITDELLNTFKYKYLDPKFKNNIEQNSIDLTMLIKISDIGASYKKFDDFMCGSKKLEEEMFGKNTKYTSKRLEKDECFLINYSLPLAEVFSTVFTDFKFLHEKAIENLRKIKKIQ</sequence>
<proteinExistence type="predicted"/>
<evidence type="ECO:0000313" key="2">
    <source>
        <dbReference type="Proteomes" id="UP001334084"/>
    </source>
</evidence>
<dbReference type="InterPro" id="IPR003607">
    <property type="entry name" value="HD/PDEase_dom"/>
</dbReference>
<dbReference type="GO" id="GO:0004114">
    <property type="term" value="F:3',5'-cyclic-nucleotide phosphodiesterase activity"/>
    <property type="evidence" value="ECO:0007669"/>
    <property type="project" value="InterPro"/>
</dbReference>
<dbReference type="RefSeq" id="XP_065328791.1">
    <property type="nucleotide sequence ID" value="XM_065472719.1"/>
</dbReference>
<accession>A0AAX4J9M9</accession>
<dbReference type="Proteomes" id="UP001334084">
    <property type="component" value="Chromosome 2"/>
</dbReference>
<dbReference type="InterPro" id="IPR036971">
    <property type="entry name" value="PDEase_catalytic_dom_sf"/>
</dbReference>
<protein>
    <submittedName>
        <fullName evidence="1">Phosphodiesterase</fullName>
    </submittedName>
</protein>
<dbReference type="SUPFAM" id="SSF109604">
    <property type="entry name" value="HD-domain/PDEase-like"/>
    <property type="match status" value="1"/>
</dbReference>
<dbReference type="GeneID" id="90540458"/>
<dbReference type="KEGG" id="vnx:VNE69_02168"/>
<dbReference type="Gene3D" id="1.10.1300.10">
    <property type="entry name" value="3'5'-cyclic nucleotide phosphodiesterase, catalytic domain"/>
    <property type="match status" value="1"/>
</dbReference>
<dbReference type="EMBL" id="CP142727">
    <property type="protein sequence ID" value="WUR02646.1"/>
    <property type="molecule type" value="Genomic_DNA"/>
</dbReference>
<dbReference type="CDD" id="cd00077">
    <property type="entry name" value="HDc"/>
    <property type="match status" value="1"/>
</dbReference>
<dbReference type="AlphaFoldDB" id="A0AAX4J9M9"/>
<keyword evidence="2" id="KW-1185">Reference proteome</keyword>
<dbReference type="GO" id="GO:0007165">
    <property type="term" value="P:signal transduction"/>
    <property type="evidence" value="ECO:0007669"/>
    <property type="project" value="InterPro"/>
</dbReference>
<reference evidence="1" key="1">
    <citation type="journal article" date="2024" name="BMC Genomics">
        <title>Functional annotation of a divergent genome using sequence and structure-based similarity.</title>
        <authorList>
            <person name="Svedberg D."/>
            <person name="Winiger R.R."/>
            <person name="Berg A."/>
            <person name="Sharma H."/>
            <person name="Tellgren-Roth C."/>
            <person name="Debrunner-Vossbrinck B.A."/>
            <person name="Vossbrinck C.R."/>
            <person name="Barandun J."/>
        </authorList>
    </citation>
    <scope>NUCLEOTIDE SEQUENCE</scope>
    <source>
        <strain evidence="1">Illinois isolate</strain>
    </source>
</reference>